<dbReference type="GO" id="GO:0005576">
    <property type="term" value="C:extracellular region"/>
    <property type="evidence" value="ECO:0007669"/>
    <property type="project" value="InterPro"/>
</dbReference>
<dbReference type="GO" id="GO:0016837">
    <property type="term" value="F:carbon-oxygen lyase activity, acting on polysaccharides"/>
    <property type="evidence" value="ECO:0007669"/>
    <property type="project" value="UniProtKB-ARBA"/>
</dbReference>
<dbReference type="SUPFAM" id="SSF48230">
    <property type="entry name" value="Chondroitin AC/alginate lyase"/>
    <property type="match status" value="1"/>
</dbReference>
<sequence>MPLQQPRKYSLIVLIPQLAGPSCLLLDNTLTPTEAQYCSNVLLRAYNELVVNAYINGLGYITGANALDITSIGMDYAMLNLNADIMADAYSRTHAQLSIQNMIQGDGIRADDSFDQHEGIIYNGNYGKDFINAILQVEIQAAGTEFAANTTCMQVFEGLFQGSSWMIFRNILTGVLHWDFSVLGRFISYPASDNQATANIKMNLTQVQELGQLWNSSALVTFSQLSGNGTNANAGDLVGNNMYYTNDYMNFGFHLADGVLYTYLNGDEYEDIAAAWDWNLIPGITVDYGATPLNCATTNTTGLQAFVGGASTGKIGIGAMKYTNPLTQMLSWQKAWFFLDNDVQHVMISNIKSTTTAPVYSVLDQRRQSGSVYTGTARVGETDMQTIWHGEVGYLVPASVNVSTNVTTETGVWSTIGTSSSPPTTVNLFTAKIDHVSLSTPVSYTAFPGTDQSTFQSKTEQLRLESVSNTADVSAVFDGAHNTAMVVFWDVSGGSVTFTQPPFTLSANGNAAIIYNVGNGEITVSDPSQTLTSVKVTVGGPLSSLPIIGNLLTKTLTFNLPQGGLAGQSVTQRL</sequence>
<dbReference type="InterPro" id="IPR014718">
    <property type="entry name" value="GH-type_carb-bd"/>
</dbReference>
<dbReference type="InterPro" id="IPR012970">
    <property type="entry name" value="Lyase_8_alpha_N"/>
</dbReference>
<dbReference type="GO" id="GO:0005975">
    <property type="term" value="P:carbohydrate metabolic process"/>
    <property type="evidence" value="ECO:0007669"/>
    <property type="project" value="InterPro"/>
</dbReference>
<dbReference type="PANTHER" id="PTHR38481">
    <property type="entry name" value="HYALURONATE LYASE"/>
    <property type="match status" value="1"/>
</dbReference>
<dbReference type="Pfam" id="PF02884">
    <property type="entry name" value="Lyase_8_C"/>
    <property type="match status" value="1"/>
</dbReference>
<comment type="caution">
    <text evidence="7">The sequence shown here is derived from an EMBL/GenBank/DDBJ whole genome shotgun (WGS) entry which is preliminary data.</text>
</comment>
<accession>A0A9P7FU83</accession>
<dbReference type="InterPro" id="IPR003159">
    <property type="entry name" value="Lyase_8_central_dom"/>
</dbReference>
<protein>
    <recommendedName>
        <fullName evidence="9">Polysaccharide lyase family 8 protein</fullName>
    </recommendedName>
</protein>
<reference evidence="7" key="2">
    <citation type="submission" date="2021-10" db="EMBL/GenBank/DDBJ databases">
        <title>Phylogenomics reveals ancestral predisposition of the termite-cultivated fungus Termitomyces towards a domesticated lifestyle.</title>
        <authorList>
            <person name="Auxier B."/>
            <person name="Grum-Grzhimaylo A."/>
            <person name="Cardenas M.E."/>
            <person name="Lodge J.D."/>
            <person name="Laessoe T."/>
            <person name="Pedersen O."/>
            <person name="Smith M.E."/>
            <person name="Kuyper T.W."/>
            <person name="Franco-Molano E.A."/>
            <person name="Baroni T.J."/>
            <person name="Aanen D.K."/>
        </authorList>
    </citation>
    <scope>NUCLEOTIDE SEQUENCE</scope>
    <source>
        <strain evidence="7">D49</strain>
    </source>
</reference>
<proteinExistence type="inferred from homology"/>
<dbReference type="Proteomes" id="UP000717328">
    <property type="component" value="Unassembled WGS sequence"/>
</dbReference>
<dbReference type="InterPro" id="IPR011071">
    <property type="entry name" value="Lyase_8-like_C"/>
</dbReference>
<feature type="domain" description="Polysaccharide lyase family 8 central" evidence="4">
    <location>
        <begin position="241"/>
        <end position="450"/>
    </location>
</feature>
<comment type="similarity">
    <text evidence="1">Belongs to the polysaccharide lyase 8 family.</text>
</comment>
<dbReference type="InterPro" id="IPR011013">
    <property type="entry name" value="Gal_mutarotase_sf_dom"/>
</dbReference>
<evidence type="ECO:0000256" key="2">
    <source>
        <dbReference type="ARBA" id="ARBA00022729"/>
    </source>
</evidence>
<dbReference type="AlphaFoldDB" id="A0A9P7FU83"/>
<dbReference type="InterPro" id="IPR004103">
    <property type="entry name" value="Lyase_8_C"/>
</dbReference>
<name>A0A9P7FU83_9AGAR</name>
<dbReference type="Pfam" id="PF02278">
    <property type="entry name" value="Lyase_8"/>
    <property type="match status" value="1"/>
</dbReference>
<dbReference type="GO" id="GO:0030246">
    <property type="term" value="F:carbohydrate binding"/>
    <property type="evidence" value="ECO:0007669"/>
    <property type="project" value="InterPro"/>
</dbReference>
<dbReference type="Pfam" id="PF08124">
    <property type="entry name" value="Lyase_8_N"/>
    <property type="match status" value="1"/>
</dbReference>
<keyword evidence="2" id="KW-0732">Signal</keyword>
<dbReference type="SUPFAM" id="SSF49863">
    <property type="entry name" value="Hyaluronate lyase-like, C-terminal domain"/>
    <property type="match status" value="1"/>
</dbReference>
<evidence type="ECO:0000313" key="8">
    <source>
        <dbReference type="Proteomes" id="UP000717328"/>
    </source>
</evidence>
<dbReference type="PANTHER" id="PTHR38481:SF1">
    <property type="entry name" value="HYALURONATE LYASE"/>
    <property type="match status" value="1"/>
</dbReference>
<dbReference type="OrthoDB" id="5980780at2759"/>
<dbReference type="Gene3D" id="2.70.98.10">
    <property type="match status" value="1"/>
</dbReference>
<dbReference type="EMBL" id="JABCKI010005852">
    <property type="protein sequence ID" value="KAG5637191.1"/>
    <property type="molecule type" value="Genomic_DNA"/>
</dbReference>
<feature type="domain" description="Polysaccharide lyase family 8 C-terminal" evidence="5">
    <location>
        <begin position="467"/>
        <end position="534"/>
    </location>
</feature>
<keyword evidence="3" id="KW-0456">Lyase</keyword>
<evidence type="ECO:0000259" key="4">
    <source>
        <dbReference type="Pfam" id="PF02278"/>
    </source>
</evidence>
<dbReference type="InterPro" id="IPR038970">
    <property type="entry name" value="Lyase_8"/>
</dbReference>
<dbReference type="Gene3D" id="2.60.220.10">
    <property type="entry name" value="Polysaccharide lyase family 8-like, C-terminal"/>
    <property type="match status" value="1"/>
</dbReference>
<feature type="domain" description="Polysaccharide lyase 8 N-terminal alpha-helical" evidence="6">
    <location>
        <begin position="25"/>
        <end position="199"/>
    </location>
</feature>
<dbReference type="InterPro" id="IPR008929">
    <property type="entry name" value="Chondroitin_lyas"/>
</dbReference>
<evidence type="ECO:0008006" key="9">
    <source>
        <dbReference type="Google" id="ProtNLM"/>
    </source>
</evidence>
<evidence type="ECO:0000313" key="7">
    <source>
        <dbReference type="EMBL" id="KAG5637191.1"/>
    </source>
</evidence>
<evidence type="ECO:0000256" key="1">
    <source>
        <dbReference type="ARBA" id="ARBA00006699"/>
    </source>
</evidence>
<dbReference type="SUPFAM" id="SSF74650">
    <property type="entry name" value="Galactose mutarotase-like"/>
    <property type="match status" value="1"/>
</dbReference>
<keyword evidence="8" id="KW-1185">Reference proteome</keyword>
<gene>
    <name evidence="7" type="ORF">H0H81_005448</name>
</gene>
<reference evidence="7" key="1">
    <citation type="submission" date="2021-02" db="EMBL/GenBank/DDBJ databases">
        <authorList>
            <person name="Nieuwenhuis M."/>
            <person name="Van De Peppel L.J.J."/>
        </authorList>
    </citation>
    <scope>NUCLEOTIDE SEQUENCE</scope>
    <source>
        <strain evidence="7">D49</strain>
    </source>
</reference>
<dbReference type="Gene3D" id="1.50.10.100">
    <property type="entry name" value="Chondroitin AC/alginate lyase"/>
    <property type="match status" value="1"/>
</dbReference>
<evidence type="ECO:0000256" key="3">
    <source>
        <dbReference type="ARBA" id="ARBA00023239"/>
    </source>
</evidence>
<evidence type="ECO:0000259" key="6">
    <source>
        <dbReference type="Pfam" id="PF08124"/>
    </source>
</evidence>
<evidence type="ECO:0000259" key="5">
    <source>
        <dbReference type="Pfam" id="PF02884"/>
    </source>
</evidence>
<organism evidence="7 8">
    <name type="scientific">Sphagnurus paluster</name>
    <dbReference type="NCBI Taxonomy" id="117069"/>
    <lineage>
        <taxon>Eukaryota</taxon>
        <taxon>Fungi</taxon>
        <taxon>Dikarya</taxon>
        <taxon>Basidiomycota</taxon>
        <taxon>Agaricomycotina</taxon>
        <taxon>Agaricomycetes</taxon>
        <taxon>Agaricomycetidae</taxon>
        <taxon>Agaricales</taxon>
        <taxon>Tricholomatineae</taxon>
        <taxon>Lyophyllaceae</taxon>
        <taxon>Sphagnurus</taxon>
    </lineage>
</organism>